<evidence type="ECO:0008006" key="3">
    <source>
        <dbReference type="Google" id="ProtNLM"/>
    </source>
</evidence>
<name>A0A0D0ARN3_9AGAM</name>
<gene>
    <name evidence="1" type="ORF">CY34DRAFT_97636</name>
</gene>
<dbReference type="InParanoid" id="A0A0D0ARN3"/>
<reference evidence="1 2" key="1">
    <citation type="submission" date="2014-04" db="EMBL/GenBank/DDBJ databases">
        <authorList>
            <consortium name="DOE Joint Genome Institute"/>
            <person name="Kuo A."/>
            <person name="Ruytinx J."/>
            <person name="Rineau F."/>
            <person name="Colpaert J."/>
            <person name="Kohler A."/>
            <person name="Nagy L.G."/>
            <person name="Floudas D."/>
            <person name="Copeland A."/>
            <person name="Barry K.W."/>
            <person name="Cichocki N."/>
            <person name="Veneault-Fourrey C."/>
            <person name="LaButti K."/>
            <person name="Lindquist E.A."/>
            <person name="Lipzen A."/>
            <person name="Lundell T."/>
            <person name="Morin E."/>
            <person name="Murat C."/>
            <person name="Sun H."/>
            <person name="Tunlid A."/>
            <person name="Henrissat B."/>
            <person name="Grigoriev I.V."/>
            <person name="Hibbett D.S."/>
            <person name="Martin F."/>
            <person name="Nordberg H.P."/>
            <person name="Cantor M.N."/>
            <person name="Hua S.X."/>
        </authorList>
    </citation>
    <scope>NUCLEOTIDE SEQUENCE [LARGE SCALE GENOMIC DNA]</scope>
    <source>
        <strain evidence="1 2">UH-Slu-Lm8-n1</strain>
    </source>
</reference>
<accession>A0A0D0ARN3</accession>
<sequence>MNQLDPKLLSRSFVKLTASFPKRLTGLYMALRTGHAPLNKHLHRLSKVENPSCPHCPGTDESVHHFLTLCSHHQRARHQMIQALGRNATSIPFLLSNEDATPHLVRFINTTGRMKATFGEVPLPR</sequence>
<protein>
    <recommendedName>
        <fullName evidence="3">Reverse transcriptase zinc-binding domain-containing protein</fullName>
    </recommendedName>
</protein>
<evidence type="ECO:0000313" key="2">
    <source>
        <dbReference type="Proteomes" id="UP000054485"/>
    </source>
</evidence>
<proteinExistence type="predicted"/>
<dbReference type="HOGENOM" id="CLU_146165_0_0_1"/>
<dbReference type="OrthoDB" id="2650954at2759"/>
<dbReference type="Proteomes" id="UP000054485">
    <property type="component" value="Unassembled WGS sequence"/>
</dbReference>
<evidence type="ECO:0000313" key="1">
    <source>
        <dbReference type="EMBL" id="KIK34633.1"/>
    </source>
</evidence>
<reference evidence="2" key="2">
    <citation type="submission" date="2015-01" db="EMBL/GenBank/DDBJ databases">
        <title>Evolutionary Origins and Diversification of the Mycorrhizal Mutualists.</title>
        <authorList>
            <consortium name="DOE Joint Genome Institute"/>
            <consortium name="Mycorrhizal Genomics Consortium"/>
            <person name="Kohler A."/>
            <person name="Kuo A."/>
            <person name="Nagy L.G."/>
            <person name="Floudas D."/>
            <person name="Copeland A."/>
            <person name="Barry K.W."/>
            <person name="Cichocki N."/>
            <person name="Veneault-Fourrey C."/>
            <person name="LaButti K."/>
            <person name="Lindquist E.A."/>
            <person name="Lipzen A."/>
            <person name="Lundell T."/>
            <person name="Morin E."/>
            <person name="Murat C."/>
            <person name="Riley R."/>
            <person name="Ohm R."/>
            <person name="Sun H."/>
            <person name="Tunlid A."/>
            <person name="Henrissat B."/>
            <person name="Grigoriev I.V."/>
            <person name="Hibbett D.S."/>
            <person name="Martin F."/>
        </authorList>
    </citation>
    <scope>NUCLEOTIDE SEQUENCE [LARGE SCALE GENOMIC DNA]</scope>
    <source>
        <strain evidence="2">UH-Slu-Lm8-n1</strain>
    </source>
</reference>
<dbReference type="STRING" id="930992.A0A0D0ARN3"/>
<organism evidence="1 2">
    <name type="scientific">Suillus luteus UH-Slu-Lm8-n1</name>
    <dbReference type="NCBI Taxonomy" id="930992"/>
    <lineage>
        <taxon>Eukaryota</taxon>
        <taxon>Fungi</taxon>
        <taxon>Dikarya</taxon>
        <taxon>Basidiomycota</taxon>
        <taxon>Agaricomycotina</taxon>
        <taxon>Agaricomycetes</taxon>
        <taxon>Agaricomycetidae</taxon>
        <taxon>Boletales</taxon>
        <taxon>Suillineae</taxon>
        <taxon>Suillaceae</taxon>
        <taxon>Suillus</taxon>
    </lineage>
</organism>
<dbReference type="EMBL" id="KN835726">
    <property type="protein sequence ID" value="KIK34633.1"/>
    <property type="molecule type" value="Genomic_DNA"/>
</dbReference>
<dbReference type="AlphaFoldDB" id="A0A0D0ARN3"/>
<keyword evidence="2" id="KW-1185">Reference proteome</keyword>